<comment type="function">
    <text evidence="4">Component of the commander complex that is essential for endosomal recycling of transmembrane cargos; the commander complex is composed of the Csubcomplex and the retriever subcomplex. Component of the retriever complex, which is a heterotrimeric complex related to retromer cargo-selective complex (CSC) and essential for retromer-independent retrieval and recycling of numerous cargos. Component of the retromer cargo-selective complex (CSC). The CSC is believed to be the core functional component of retromer or respective retromer complex variants acting to prevent missorting of selected transmembrane cargo proteins into the lysosomal degradation pathway. In the endosomes, retriever complex drives the retrieval and recycling of NxxY-motif-containing cargo proteins by coupling to snx17, a cargo essential for the homeostatic maintenance of numerous cell surface proteins associated with processes that include cell migration, cell adhesion, nutrient supply and cell signaling. The recruitment of the retriever complex to the endosomal membrane involves Cand WASH complexes.</text>
</comment>
<dbReference type="InterPro" id="IPR029052">
    <property type="entry name" value="Metallo-depent_PP-like"/>
</dbReference>
<reference evidence="6 7" key="1">
    <citation type="submission" date="2021-04" db="EMBL/GenBank/DDBJ databases">
        <authorList>
            <person name="Bliznina A."/>
        </authorList>
    </citation>
    <scope>NUCLEOTIDE SEQUENCE [LARGE SCALE GENOMIC DNA]</scope>
</reference>
<proteinExistence type="inferred from homology"/>
<evidence type="ECO:0000259" key="5">
    <source>
        <dbReference type="Pfam" id="PF12850"/>
    </source>
</evidence>
<name>A0ABN7T7W7_OIKDI</name>
<evidence type="ECO:0000256" key="3">
    <source>
        <dbReference type="ARBA" id="ARBA00031913"/>
    </source>
</evidence>
<evidence type="ECO:0000256" key="2">
    <source>
        <dbReference type="ARBA" id="ARBA00017767"/>
    </source>
</evidence>
<dbReference type="NCBIfam" id="TIGR00040">
    <property type="entry name" value="yfcE"/>
    <property type="match status" value="1"/>
</dbReference>
<dbReference type="EMBL" id="OU015567">
    <property type="protein sequence ID" value="CAG5112222.1"/>
    <property type="molecule type" value="Genomic_DNA"/>
</dbReference>
<evidence type="ECO:0000256" key="1">
    <source>
        <dbReference type="ARBA" id="ARBA00005945"/>
    </source>
</evidence>
<sequence length="188" mass="20656">MLVLLVSDLHMPERSPNVPKKFRELLVPGKIQHVLCSGNLTSRTSLDFLRNIAGDVHVVRGDCDRSETSWPDEKVVRIGNLSIGMIHGHQVFPNNSQKALEAVRRSLQVDILVHGSTHEQKVDEIDGNLFINPGSLTGASTSSGDKCQPAFALLDINGSACTLYRYKLGSDNKVDVQPLEFKKRCPAA</sequence>
<organism evidence="6 7">
    <name type="scientific">Oikopleura dioica</name>
    <name type="common">Tunicate</name>
    <dbReference type="NCBI Taxonomy" id="34765"/>
    <lineage>
        <taxon>Eukaryota</taxon>
        <taxon>Metazoa</taxon>
        <taxon>Chordata</taxon>
        <taxon>Tunicata</taxon>
        <taxon>Appendicularia</taxon>
        <taxon>Copelata</taxon>
        <taxon>Oikopleuridae</taxon>
        <taxon>Oikopleura</taxon>
    </lineage>
</organism>
<gene>
    <name evidence="6" type="ORF">OKIOD_LOCUS15229</name>
</gene>
<dbReference type="InterPro" id="IPR024654">
    <property type="entry name" value="Calcineurin-like_PHP_lpxH"/>
</dbReference>
<dbReference type="InterPro" id="IPR000979">
    <property type="entry name" value="Phosphodiesterase_MJ0936/Vps29"/>
</dbReference>
<protein>
    <recommendedName>
        <fullName evidence="2 4">Vacuolar protein sorting-associated protein 29</fullName>
    </recommendedName>
    <alternativeName>
        <fullName evidence="3 4">Vesicle protein sorting 29</fullName>
    </alternativeName>
</protein>
<accession>A0ABN7T7W7</accession>
<evidence type="ECO:0000313" key="6">
    <source>
        <dbReference type="EMBL" id="CAG5112222.1"/>
    </source>
</evidence>
<dbReference type="SUPFAM" id="SSF56300">
    <property type="entry name" value="Metallo-dependent phosphatases"/>
    <property type="match status" value="1"/>
</dbReference>
<dbReference type="Proteomes" id="UP001158576">
    <property type="component" value="Chromosome 2"/>
</dbReference>
<evidence type="ECO:0000313" key="7">
    <source>
        <dbReference type="Proteomes" id="UP001158576"/>
    </source>
</evidence>
<evidence type="ECO:0000256" key="4">
    <source>
        <dbReference type="RuleBase" id="RU362040"/>
    </source>
</evidence>
<dbReference type="PANTHER" id="PTHR11124">
    <property type="entry name" value="VACUOLAR SORTING PROTEIN VPS29"/>
    <property type="match status" value="1"/>
</dbReference>
<comment type="similarity">
    <text evidence="1 4">Belongs to the VPS29 family.</text>
</comment>
<dbReference type="Gene3D" id="3.60.21.10">
    <property type="match status" value="1"/>
</dbReference>
<keyword evidence="4" id="KW-0653">Protein transport</keyword>
<feature type="domain" description="Calcineurin-like phosphoesterase" evidence="5">
    <location>
        <begin position="1"/>
        <end position="157"/>
    </location>
</feature>
<keyword evidence="4" id="KW-0813">Transport</keyword>
<keyword evidence="7" id="KW-1185">Reference proteome</keyword>
<dbReference type="Pfam" id="PF12850">
    <property type="entry name" value="Metallophos_2"/>
    <property type="match status" value="1"/>
</dbReference>